<dbReference type="InterPro" id="IPR037176">
    <property type="entry name" value="Osmotin/thaumatin-like_sf"/>
</dbReference>
<gene>
    <name evidence="1" type="ORF">NQ318_008306</name>
</gene>
<evidence type="ECO:0000313" key="1">
    <source>
        <dbReference type="EMBL" id="KAJ8946576.1"/>
    </source>
</evidence>
<dbReference type="PANTHER" id="PTHR31048">
    <property type="entry name" value="OS03G0233200 PROTEIN"/>
    <property type="match status" value="1"/>
</dbReference>
<proteinExistence type="predicted"/>
<accession>A0AAV8Y867</accession>
<organism evidence="1 2">
    <name type="scientific">Aromia moschata</name>
    <dbReference type="NCBI Taxonomy" id="1265417"/>
    <lineage>
        <taxon>Eukaryota</taxon>
        <taxon>Metazoa</taxon>
        <taxon>Ecdysozoa</taxon>
        <taxon>Arthropoda</taxon>
        <taxon>Hexapoda</taxon>
        <taxon>Insecta</taxon>
        <taxon>Pterygota</taxon>
        <taxon>Neoptera</taxon>
        <taxon>Endopterygota</taxon>
        <taxon>Coleoptera</taxon>
        <taxon>Polyphaga</taxon>
        <taxon>Cucujiformia</taxon>
        <taxon>Chrysomeloidea</taxon>
        <taxon>Cerambycidae</taxon>
        <taxon>Cerambycinae</taxon>
        <taxon>Callichromatini</taxon>
        <taxon>Aromia</taxon>
    </lineage>
</organism>
<dbReference type="InterPro" id="IPR001938">
    <property type="entry name" value="Thaumatin"/>
</dbReference>
<dbReference type="EMBL" id="JAPWTK010000182">
    <property type="protein sequence ID" value="KAJ8946576.1"/>
    <property type="molecule type" value="Genomic_DNA"/>
</dbReference>
<name>A0AAV8Y867_9CUCU</name>
<sequence>MECQFGLEFKEILDILISTMVTVNAPDNWAGRFWSRTFCDSNTKHCVTGDCGNKLQCNGAGGNPPATLVEITLKGDRGLDFYDISLVDGFNNMASGGQGDGGQYSCKRAGCGSPINSKCPYELRVNYNNQIVGCKSACFAFNTDQYCCRGSHNQPQTCRSSDWPHDYPAFFKRECPDAYSYAYDDHKSTFTCKASKYGTAVTSCYATERGGNPPATLVEITLKGAQGLDFYDISLVDGFNNLASGGQGDGGQYSCKRAACGSPINSKCPNELRVNHNNQVVGCRSACLAFNTDQYCCRGSHNQPHTCRSSDWLHNYPAFFKRECPDAYSYAYDDRRSTFTCRASKYLITFG</sequence>
<dbReference type="Gene3D" id="2.60.110.10">
    <property type="entry name" value="Thaumatin"/>
    <property type="match status" value="2"/>
</dbReference>
<dbReference type="Proteomes" id="UP001162162">
    <property type="component" value="Unassembled WGS sequence"/>
</dbReference>
<dbReference type="AlphaFoldDB" id="A0AAV8Y867"/>
<dbReference type="Pfam" id="PF00314">
    <property type="entry name" value="Thaumatin"/>
    <property type="match status" value="2"/>
</dbReference>
<dbReference type="PROSITE" id="PS51367">
    <property type="entry name" value="THAUMATIN_2"/>
    <property type="match status" value="2"/>
</dbReference>
<comment type="caution">
    <text evidence="1">The sequence shown here is derived from an EMBL/GenBank/DDBJ whole genome shotgun (WGS) entry which is preliminary data.</text>
</comment>
<evidence type="ECO:0008006" key="3">
    <source>
        <dbReference type="Google" id="ProtNLM"/>
    </source>
</evidence>
<keyword evidence="2" id="KW-1185">Reference proteome</keyword>
<dbReference type="FunFam" id="2.60.110.10:FF:000004">
    <property type="entry name" value="THAUMATIN-LIKE PROTEIN 1"/>
    <property type="match status" value="1"/>
</dbReference>
<protein>
    <recommendedName>
        <fullName evidence="3">Thaumatin-like protein</fullName>
    </recommendedName>
</protein>
<dbReference type="SMART" id="SM00205">
    <property type="entry name" value="THN"/>
    <property type="match status" value="2"/>
</dbReference>
<evidence type="ECO:0000313" key="2">
    <source>
        <dbReference type="Proteomes" id="UP001162162"/>
    </source>
</evidence>
<dbReference type="PRINTS" id="PR00347">
    <property type="entry name" value="THAUMATIN"/>
</dbReference>
<reference evidence="1" key="1">
    <citation type="journal article" date="2023" name="Insect Mol. Biol.">
        <title>Genome sequencing provides insights into the evolution of gene families encoding plant cell wall-degrading enzymes in longhorned beetles.</title>
        <authorList>
            <person name="Shin N.R."/>
            <person name="Okamura Y."/>
            <person name="Kirsch R."/>
            <person name="Pauchet Y."/>
        </authorList>
    </citation>
    <scope>NUCLEOTIDE SEQUENCE</scope>
    <source>
        <strain evidence="1">AMC_N1</strain>
    </source>
</reference>
<dbReference type="SUPFAM" id="SSF49870">
    <property type="entry name" value="Osmotin, thaumatin-like protein"/>
    <property type="match status" value="2"/>
</dbReference>